<comment type="caution">
    <text evidence="7">The sequence shown here is derived from an EMBL/GenBank/DDBJ whole genome shotgun (WGS) entry which is preliminary data.</text>
</comment>
<comment type="similarity">
    <text evidence="1 5">Belongs to the CoaE family.</text>
</comment>
<name>A0AAE3JHI6_9SPIR</name>
<dbReference type="InterPro" id="IPR001977">
    <property type="entry name" value="Depp_CoAkinase"/>
</dbReference>
<keyword evidence="3 5" id="KW-0067">ATP-binding</keyword>
<comment type="pathway">
    <text evidence="5">Cofactor biosynthesis; coenzyme A biosynthesis; CoA from (R)-pantothenate: step 5/5.</text>
</comment>
<dbReference type="GO" id="GO:0004140">
    <property type="term" value="F:dephospho-CoA kinase activity"/>
    <property type="evidence" value="ECO:0007669"/>
    <property type="project" value="UniProtKB-UniRule"/>
</dbReference>
<dbReference type="AlphaFoldDB" id="A0AAE3JHI6"/>
<keyword evidence="2 5" id="KW-0547">Nucleotide-binding</keyword>
<keyword evidence="8" id="KW-1185">Reference proteome</keyword>
<dbReference type="PROSITE" id="PS51219">
    <property type="entry name" value="DPCK"/>
    <property type="match status" value="1"/>
</dbReference>
<dbReference type="HAMAP" id="MF_00376">
    <property type="entry name" value="Dephospho_CoA_kinase"/>
    <property type="match status" value="1"/>
</dbReference>
<keyword evidence="5" id="KW-0963">Cytoplasm</keyword>
<dbReference type="RefSeq" id="WP_230753503.1">
    <property type="nucleotide sequence ID" value="NZ_JAINWA010000001.1"/>
</dbReference>
<dbReference type="Pfam" id="PF01121">
    <property type="entry name" value="CoaE"/>
    <property type="match status" value="1"/>
</dbReference>
<reference evidence="7" key="1">
    <citation type="submission" date="2021-08" db="EMBL/GenBank/DDBJ databases">
        <title>Comparative analyses of Brucepasteria parasyntrophica and Teretinema zuelzerae.</title>
        <authorList>
            <person name="Song Y."/>
            <person name="Brune A."/>
        </authorList>
    </citation>
    <scope>NUCLEOTIDE SEQUENCE</scope>
    <source>
        <strain evidence="7">DSM 1903</strain>
    </source>
</reference>
<dbReference type="GO" id="GO:0005737">
    <property type="term" value="C:cytoplasm"/>
    <property type="evidence" value="ECO:0007669"/>
    <property type="project" value="UniProtKB-SubCell"/>
</dbReference>
<dbReference type="EC" id="2.7.1.24" evidence="5 6"/>
<dbReference type="Proteomes" id="UP001198163">
    <property type="component" value="Unassembled WGS sequence"/>
</dbReference>
<dbReference type="CDD" id="cd02022">
    <property type="entry name" value="DPCK"/>
    <property type="match status" value="1"/>
</dbReference>
<keyword evidence="5 7" id="KW-0808">Transferase</keyword>
<dbReference type="NCBIfam" id="TIGR00152">
    <property type="entry name" value="dephospho-CoA kinase"/>
    <property type="match status" value="1"/>
</dbReference>
<dbReference type="GO" id="GO:0005524">
    <property type="term" value="F:ATP binding"/>
    <property type="evidence" value="ECO:0007669"/>
    <property type="project" value="UniProtKB-UniRule"/>
</dbReference>
<comment type="function">
    <text evidence="5">Catalyzes the phosphorylation of the 3'-hydroxyl group of dephosphocoenzyme A to form coenzyme A.</text>
</comment>
<evidence type="ECO:0000256" key="4">
    <source>
        <dbReference type="ARBA" id="ARBA00022993"/>
    </source>
</evidence>
<protein>
    <recommendedName>
        <fullName evidence="5 6">Dephospho-CoA kinase</fullName>
        <ecNumber evidence="5 6">2.7.1.24</ecNumber>
    </recommendedName>
    <alternativeName>
        <fullName evidence="5">Dephosphocoenzyme A kinase</fullName>
    </alternativeName>
</protein>
<dbReference type="EMBL" id="JAINWA010000001">
    <property type="protein sequence ID" value="MCD1653907.1"/>
    <property type="molecule type" value="Genomic_DNA"/>
</dbReference>
<keyword evidence="5 7" id="KW-0418">Kinase</keyword>
<dbReference type="Gene3D" id="3.40.50.300">
    <property type="entry name" value="P-loop containing nucleotide triphosphate hydrolases"/>
    <property type="match status" value="1"/>
</dbReference>
<evidence type="ECO:0000256" key="2">
    <source>
        <dbReference type="ARBA" id="ARBA00022741"/>
    </source>
</evidence>
<gene>
    <name evidence="5 7" type="primary">coaE</name>
    <name evidence="7" type="ORF">K7J14_04230</name>
</gene>
<evidence type="ECO:0000313" key="8">
    <source>
        <dbReference type="Proteomes" id="UP001198163"/>
    </source>
</evidence>
<evidence type="ECO:0000256" key="1">
    <source>
        <dbReference type="ARBA" id="ARBA00009018"/>
    </source>
</evidence>
<feature type="binding site" evidence="5">
    <location>
        <begin position="16"/>
        <end position="21"/>
    </location>
    <ligand>
        <name>ATP</name>
        <dbReference type="ChEBI" id="CHEBI:30616"/>
    </ligand>
</feature>
<sequence length="206" mass="23338">MTARKQAVIGLTGPMCAGKNQAAEILEQRGFLVIDADQTARRAMDAVEKDVLAAFGTEAAEKDILLTTKEGKIDRRQLGKLLFANQQLLARHEAIIYPEIDRLLNEYIDSNTDKTVVINAPLLYKSNVLARCVFVIYIDAPFIIRFLRASKRDTLPPSQIIDRFRAQNNLYAQYISRNVDILKVSNSGTLRVLKRRLEKQLESRGY</sequence>
<dbReference type="GO" id="GO:0015937">
    <property type="term" value="P:coenzyme A biosynthetic process"/>
    <property type="evidence" value="ECO:0007669"/>
    <property type="project" value="UniProtKB-UniRule"/>
</dbReference>
<evidence type="ECO:0000256" key="3">
    <source>
        <dbReference type="ARBA" id="ARBA00022840"/>
    </source>
</evidence>
<comment type="catalytic activity">
    <reaction evidence="5">
        <text>3'-dephospho-CoA + ATP = ADP + CoA + H(+)</text>
        <dbReference type="Rhea" id="RHEA:18245"/>
        <dbReference type="ChEBI" id="CHEBI:15378"/>
        <dbReference type="ChEBI" id="CHEBI:30616"/>
        <dbReference type="ChEBI" id="CHEBI:57287"/>
        <dbReference type="ChEBI" id="CHEBI:57328"/>
        <dbReference type="ChEBI" id="CHEBI:456216"/>
        <dbReference type="EC" id="2.7.1.24"/>
    </reaction>
</comment>
<evidence type="ECO:0000256" key="6">
    <source>
        <dbReference type="NCBIfam" id="TIGR00152"/>
    </source>
</evidence>
<evidence type="ECO:0000313" key="7">
    <source>
        <dbReference type="EMBL" id="MCD1653907.1"/>
    </source>
</evidence>
<proteinExistence type="inferred from homology"/>
<keyword evidence="4 5" id="KW-0173">Coenzyme A biosynthesis</keyword>
<comment type="subcellular location">
    <subcellularLocation>
        <location evidence="5">Cytoplasm</location>
    </subcellularLocation>
</comment>
<accession>A0AAE3JHI6</accession>
<evidence type="ECO:0000256" key="5">
    <source>
        <dbReference type="HAMAP-Rule" id="MF_00376"/>
    </source>
</evidence>
<dbReference type="InterPro" id="IPR027417">
    <property type="entry name" value="P-loop_NTPase"/>
</dbReference>
<organism evidence="7 8">
    <name type="scientific">Teretinema zuelzerae</name>
    <dbReference type="NCBI Taxonomy" id="156"/>
    <lineage>
        <taxon>Bacteria</taxon>
        <taxon>Pseudomonadati</taxon>
        <taxon>Spirochaetota</taxon>
        <taxon>Spirochaetia</taxon>
        <taxon>Spirochaetales</taxon>
        <taxon>Treponemataceae</taxon>
        <taxon>Teretinema</taxon>
    </lineage>
</organism>
<dbReference type="SUPFAM" id="SSF52540">
    <property type="entry name" value="P-loop containing nucleoside triphosphate hydrolases"/>
    <property type="match status" value="1"/>
</dbReference>